<name>A0AAD6ZE76_9AGAR</name>
<keyword evidence="3" id="KW-0326">Glycosidase</keyword>
<feature type="signal peptide" evidence="2">
    <location>
        <begin position="1"/>
        <end position="22"/>
    </location>
</feature>
<dbReference type="InterPro" id="IPR010905">
    <property type="entry name" value="Glyco_hydro_88"/>
</dbReference>
<keyword evidence="4" id="KW-1185">Reference proteome</keyword>
<keyword evidence="2" id="KW-0732">Signal</keyword>
<protein>
    <submittedName>
        <fullName evidence="3">Six-hairpin glycosidase</fullName>
    </submittedName>
</protein>
<dbReference type="EMBL" id="JARIHO010000055">
    <property type="protein sequence ID" value="KAJ7319046.1"/>
    <property type="molecule type" value="Genomic_DNA"/>
</dbReference>
<dbReference type="PANTHER" id="PTHR33886:SF8">
    <property type="entry name" value="UNSATURATED RHAMNOGALACTURONAN HYDROLASE (EUROFUNG)"/>
    <property type="match status" value="1"/>
</dbReference>
<dbReference type="Pfam" id="PF07470">
    <property type="entry name" value="Glyco_hydro_88"/>
    <property type="match status" value="1"/>
</dbReference>
<dbReference type="InterPro" id="IPR008928">
    <property type="entry name" value="6-hairpin_glycosidase_sf"/>
</dbReference>
<evidence type="ECO:0000313" key="3">
    <source>
        <dbReference type="EMBL" id="KAJ7319046.1"/>
    </source>
</evidence>
<dbReference type="InterPro" id="IPR012341">
    <property type="entry name" value="6hp_glycosidase-like_sf"/>
</dbReference>
<dbReference type="GO" id="GO:0005975">
    <property type="term" value="P:carbohydrate metabolic process"/>
    <property type="evidence" value="ECO:0007669"/>
    <property type="project" value="InterPro"/>
</dbReference>
<dbReference type="SUPFAM" id="SSF48208">
    <property type="entry name" value="Six-hairpin glycosidases"/>
    <property type="match status" value="1"/>
</dbReference>
<sequence>MFLRVAAIVPLLSLAILPAIEARPQSYAVWAADSAIARGQGNGLGSNGAPVNSYEHGEFQWGLRLLYEQTGNKTYFNYIQAGVDKIVSSNGTIGGGYSFSAFVQDYIRTGPSFIYLFQQTGLAKYKTAAGTYRSQLNGQPRTAQGQFWHKLVYFNQGWLDGIYMGEVFYTAYTKAFDANNATAWADITSQFKLMFDNTLQNSTAPNNTGLLYHGYDFSHTAVWASPDRGHSPEVWDRALGWYAMALVDVLELAPANSGALKPTLLKILNVLAPNIRDAADPASGVWWLVITQPGRALNYFESSGTVMFIYSLLKAVRLGYVEDADGSIVAAMKKAYSYVVANWVVPKSDGTMDWKNTVSVGSLGGAGDYNYYVSQTVPLNDLKGLGAFLLASLEFEKLK</sequence>
<feature type="chain" id="PRO_5042137502" evidence="2">
    <location>
        <begin position="23"/>
        <end position="399"/>
    </location>
</feature>
<comment type="caution">
    <text evidence="3">The sequence shown here is derived from an EMBL/GenBank/DDBJ whole genome shotgun (WGS) entry which is preliminary data.</text>
</comment>
<evidence type="ECO:0000256" key="2">
    <source>
        <dbReference type="SAM" id="SignalP"/>
    </source>
</evidence>
<proteinExistence type="predicted"/>
<reference evidence="3" key="1">
    <citation type="submission" date="2023-03" db="EMBL/GenBank/DDBJ databases">
        <title>Massive genome expansion in bonnet fungi (Mycena s.s.) driven by repeated elements and novel gene families across ecological guilds.</title>
        <authorList>
            <consortium name="Lawrence Berkeley National Laboratory"/>
            <person name="Harder C.B."/>
            <person name="Miyauchi S."/>
            <person name="Viragh M."/>
            <person name="Kuo A."/>
            <person name="Thoen E."/>
            <person name="Andreopoulos B."/>
            <person name="Lu D."/>
            <person name="Skrede I."/>
            <person name="Drula E."/>
            <person name="Henrissat B."/>
            <person name="Morin E."/>
            <person name="Kohler A."/>
            <person name="Barry K."/>
            <person name="LaButti K."/>
            <person name="Morin E."/>
            <person name="Salamov A."/>
            <person name="Lipzen A."/>
            <person name="Mereny Z."/>
            <person name="Hegedus B."/>
            <person name="Baldrian P."/>
            <person name="Stursova M."/>
            <person name="Weitz H."/>
            <person name="Taylor A."/>
            <person name="Grigoriev I.V."/>
            <person name="Nagy L.G."/>
            <person name="Martin F."/>
            <person name="Kauserud H."/>
        </authorList>
    </citation>
    <scope>NUCLEOTIDE SEQUENCE</scope>
    <source>
        <strain evidence="3">CBHHK002</strain>
    </source>
</reference>
<gene>
    <name evidence="3" type="ORF">DFH08DRAFT_1035590</name>
</gene>
<evidence type="ECO:0000256" key="1">
    <source>
        <dbReference type="ARBA" id="ARBA00022801"/>
    </source>
</evidence>
<organism evidence="3 4">
    <name type="scientific">Mycena albidolilacea</name>
    <dbReference type="NCBI Taxonomy" id="1033008"/>
    <lineage>
        <taxon>Eukaryota</taxon>
        <taxon>Fungi</taxon>
        <taxon>Dikarya</taxon>
        <taxon>Basidiomycota</taxon>
        <taxon>Agaricomycotina</taxon>
        <taxon>Agaricomycetes</taxon>
        <taxon>Agaricomycetidae</taxon>
        <taxon>Agaricales</taxon>
        <taxon>Marasmiineae</taxon>
        <taxon>Mycenaceae</taxon>
        <taxon>Mycena</taxon>
    </lineage>
</organism>
<keyword evidence="1" id="KW-0378">Hydrolase</keyword>
<dbReference type="Gene3D" id="1.50.10.10">
    <property type="match status" value="1"/>
</dbReference>
<evidence type="ECO:0000313" key="4">
    <source>
        <dbReference type="Proteomes" id="UP001218218"/>
    </source>
</evidence>
<dbReference type="AlphaFoldDB" id="A0AAD6ZE76"/>
<accession>A0AAD6ZE76</accession>
<dbReference type="GO" id="GO:0016798">
    <property type="term" value="F:hydrolase activity, acting on glycosyl bonds"/>
    <property type="evidence" value="ECO:0007669"/>
    <property type="project" value="UniProtKB-KW"/>
</dbReference>
<dbReference type="Proteomes" id="UP001218218">
    <property type="component" value="Unassembled WGS sequence"/>
</dbReference>
<dbReference type="PANTHER" id="PTHR33886">
    <property type="entry name" value="UNSATURATED RHAMNOGALACTURONAN HYDROLASE (EUROFUNG)"/>
    <property type="match status" value="1"/>
</dbReference>
<dbReference type="InterPro" id="IPR052043">
    <property type="entry name" value="PolySaccharide_Degr_Enz"/>
</dbReference>